<dbReference type="Gene3D" id="1.25.40.10">
    <property type="entry name" value="Tetratricopeptide repeat domain"/>
    <property type="match status" value="2"/>
</dbReference>
<dbReference type="SUPFAM" id="SSF52374">
    <property type="entry name" value="Nucleotidylyl transferase"/>
    <property type="match status" value="1"/>
</dbReference>
<dbReference type="InterPro" id="IPR002650">
    <property type="entry name" value="Sulphate_adenylyltransferase"/>
</dbReference>
<sequence length="801" mass="89098">MTSPSTSNNHRCVNLISKCKTLENLKQIHGQFLTIGLSHHTFPLSKLLLLSSTVCLPYALSIFRRISNPSVFLYNTLIASIVSNHQSTQTHLAFSLYAQISRPNEFTYPSLLKASGFHPRWHRHGRALHAHVLKFLEPVNHDRFVQAALVGFYANCGKLRVARSLFDRITEPDLATWNTLLAAYARSSEGEGEIDLGLHEEGLRLFVNMRMSSCVRPNEVSLVALMKSCAGLGDLCGGVWAHVYLLKSNLSLNQFVGTSLIDLYSKCGCLSFARQVFDEMHQRDTLCYNAMIRGLAVHGFGLEAIGFYKNLISQGLAPDDATFVVTISACSHSGLVDEAAIVFSGSPFRSSPINSHRVSLYASRPVSLRRGGVFSRRGLAVKAALIEPDGGKLMDLVVEESKRRVMKREAETVPVRIMLNRVDLEWVHVLSEGWASPLRGFMRQSEFLQTLHFNSIRLEDGSVVNMSVPIVLAIDDEQKSRIGDSDRVTLVDSSGNPIAILSDIEIYKHPKEERIARTWGTTAPGLPYAEEAITRSGNWLIGGDLQVLEPIKYNDGLDRFRLSPSQLREEFTKRDADAVFAFQLRNPVHNGHALLMTDTRRRLLEMGYKNPVLLLNPLGGFTKADDVPLSWRMRQHEKVLEDGVLDPETTVVSIFPSPMHYAGPTEVQWHAKARINAGANFYIVGRDPAGMAHPTEKRDLYDADHGKQVLSMSPGLERLNILPFKVAAYDTTQGKMAFFDPARSQDFLFISGTKMRGLAKKKENPPDGFMCPSGWKVLVDYYDSVNAESGNGRVSEAAISA</sequence>
<evidence type="ECO:0000256" key="1">
    <source>
        <dbReference type="ARBA" id="ARBA00004229"/>
    </source>
</evidence>
<feature type="domain" description="ATP-sulfurylase PUA-like" evidence="17">
    <location>
        <begin position="386"/>
        <end position="549"/>
    </location>
</feature>
<protein>
    <recommendedName>
        <fullName evidence="4">sulfate adenylyltransferase</fullName>
        <ecNumber evidence="4">2.7.7.4</ecNumber>
    </recommendedName>
</protein>
<evidence type="ECO:0000256" key="9">
    <source>
        <dbReference type="ARBA" id="ARBA00022737"/>
    </source>
</evidence>
<dbReference type="Pfam" id="PF01535">
    <property type="entry name" value="PPR"/>
    <property type="match status" value="2"/>
</dbReference>
<dbReference type="InterPro" id="IPR025980">
    <property type="entry name" value="ATP-Sase_PUA-like_dom"/>
</dbReference>
<evidence type="ECO:0000313" key="18">
    <source>
        <dbReference type="EMBL" id="VDD37601.1"/>
    </source>
</evidence>
<comment type="catalytic activity">
    <reaction evidence="14">
        <text>sulfate + ATP + H(+) = adenosine 5'-phosphosulfate + diphosphate</text>
        <dbReference type="Rhea" id="RHEA:18133"/>
        <dbReference type="ChEBI" id="CHEBI:15378"/>
        <dbReference type="ChEBI" id="CHEBI:16189"/>
        <dbReference type="ChEBI" id="CHEBI:30616"/>
        <dbReference type="ChEBI" id="CHEBI:33019"/>
        <dbReference type="ChEBI" id="CHEBI:58243"/>
        <dbReference type="EC" id="2.7.7.4"/>
    </reaction>
</comment>
<dbReference type="GO" id="GO:0004020">
    <property type="term" value="F:adenylylsulfate kinase activity"/>
    <property type="evidence" value="ECO:0007669"/>
    <property type="project" value="TreeGrafter"/>
</dbReference>
<dbReference type="GO" id="GO:0009507">
    <property type="term" value="C:chloroplast"/>
    <property type="evidence" value="ECO:0007669"/>
    <property type="project" value="UniProtKB-SubCell"/>
</dbReference>
<name>A0A3P6EN48_BRAOL</name>
<dbReference type="EMBL" id="LR031876">
    <property type="protein sequence ID" value="VDD37601.1"/>
    <property type="molecule type" value="Genomic_DNA"/>
</dbReference>
<evidence type="ECO:0000256" key="14">
    <source>
        <dbReference type="ARBA" id="ARBA00049370"/>
    </source>
</evidence>
<evidence type="ECO:0000256" key="12">
    <source>
        <dbReference type="ARBA" id="ARBA00022946"/>
    </source>
</evidence>
<evidence type="ECO:0000256" key="5">
    <source>
        <dbReference type="ARBA" id="ARBA00022528"/>
    </source>
</evidence>
<keyword evidence="11" id="KW-0067">ATP-binding</keyword>
<keyword evidence="8" id="KW-0548">Nucleotidyltransferase</keyword>
<evidence type="ECO:0000256" key="4">
    <source>
        <dbReference type="ARBA" id="ARBA00012391"/>
    </source>
</evidence>
<dbReference type="CDD" id="cd00517">
    <property type="entry name" value="ATPS"/>
    <property type="match status" value="1"/>
</dbReference>
<keyword evidence="6" id="KW-0934">Plastid</keyword>
<evidence type="ECO:0000256" key="2">
    <source>
        <dbReference type="ARBA" id="ARBA00005048"/>
    </source>
</evidence>
<dbReference type="NCBIfam" id="TIGR00339">
    <property type="entry name" value="sopT"/>
    <property type="match status" value="1"/>
</dbReference>
<comment type="subcellular location">
    <subcellularLocation>
        <location evidence="1">Plastid</location>
        <location evidence="1">Chloroplast</location>
    </subcellularLocation>
</comment>
<dbReference type="InterPro" id="IPR015947">
    <property type="entry name" value="PUA-like_sf"/>
</dbReference>
<keyword evidence="7" id="KW-0808">Transferase</keyword>
<dbReference type="InterPro" id="IPR024951">
    <property type="entry name" value="Sulfurylase_cat_dom"/>
</dbReference>
<dbReference type="InterPro" id="IPR011990">
    <property type="entry name" value="TPR-like_helical_dom_sf"/>
</dbReference>
<feature type="domain" description="Sulphate adenylyltransferase catalytic" evidence="16">
    <location>
        <begin position="559"/>
        <end position="780"/>
    </location>
</feature>
<dbReference type="FunFam" id="1.25.40.10:FF:001630">
    <property type="entry name" value="Pentatricopeptide repeat-containing protein At5g43790"/>
    <property type="match status" value="1"/>
</dbReference>
<evidence type="ECO:0000256" key="13">
    <source>
        <dbReference type="ARBA" id="ARBA00037980"/>
    </source>
</evidence>
<keyword evidence="9" id="KW-0677">Repeat</keyword>
<evidence type="ECO:0000259" key="17">
    <source>
        <dbReference type="Pfam" id="PF14306"/>
    </source>
</evidence>
<dbReference type="Pfam" id="PF14306">
    <property type="entry name" value="PUA_2"/>
    <property type="match status" value="1"/>
</dbReference>
<evidence type="ECO:0000256" key="3">
    <source>
        <dbReference type="ARBA" id="ARBA00011881"/>
    </source>
</evidence>
<comment type="pathway">
    <text evidence="2">Sulfur metabolism; hydrogen sulfide biosynthesis; sulfite from sulfate: step 1/3.</text>
</comment>
<dbReference type="FunFam" id="1.25.40.10:FF:000031">
    <property type="entry name" value="Pentatricopeptide repeat-containing protein mitochondrial"/>
    <property type="match status" value="1"/>
</dbReference>
<evidence type="ECO:0000256" key="8">
    <source>
        <dbReference type="ARBA" id="ARBA00022695"/>
    </source>
</evidence>
<evidence type="ECO:0000256" key="6">
    <source>
        <dbReference type="ARBA" id="ARBA00022640"/>
    </source>
</evidence>
<keyword evidence="5" id="KW-0150">Chloroplast</keyword>
<dbReference type="PANTHER" id="PTHR11055:SF39">
    <property type="entry name" value="ATP SULFURYLASE 4, CHLOROPLASTIC"/>
    <property type="match status" value="1"/>
</dbReference>
<reference evidence="18" key="1">
    <citation type="submission" date="2018-11" db="EMBL/GenBank/DDBJ databases">
        <authorList>
            <consortium name="Genoscope - CEA"/>
            <person name="William W."/>
        </authorList>
    </citation>
    <scope>NUCLEOTIDE SEQUENCE</scope>
</reference>
<keyword evidence="12" id="KW-0809">Transit peptide</keyword>
<dbReference type="GO" id="GO:0000103">
    <property type="term" value="P:sulfate assimilation"/>
    <property type="evidence" value="ECO:0007669"/>
    <property type="project" value="InterPro"/>
</dbReference>
<dbReference type="Gene3D" id="3.10.400.10">
    <property type="entry name" value="Sulfate adenylyltransferase"/>
    <property type="match status" value="1"/>
</dbReference>
<evidence type="ECO:0000256" key="11">
    <source>
        <dbReference type="ARBA" id="ARBA00022840"/>
    </source>
</evidence>
<dbReference type="FunFam" id="3.40.50.620:FF:000006">
    <property type="entry name" value="bifunctional 3'-phosphoadenosine 5'-phosphosulfate synthase 1"/>
    <property type="match status" value="1"/>
</dbReference>
<dbReference type="Gene3D" id="3.40.50.620">
    <property type="entry name" value="HUPs"/>
    <property type="match status" value="1"/>
</dbReference>
<dbReference type="GO" id="GO:0004781">
    <property type="term" value="F:sulfate adenylyltransferase (ATP) activity"/>
    <property type="evidence" value="ECO:0007669"/>
    <property type="project" value="UniProtKB-EC"/>
</dbReference>
<evidence type="ECO:0000259" key="16">
    <source>
        <dbReference type="Pfam" id="PF01747"/>
    </source>
</evidence>
<dbReference type="PROSITE" id="PS51375">
    <property type="entry name" value="PPR"/>
    <property type="match status" value="1"/>
</dbReference>
<evidence type="ECO:0000256" key="15">
    <source>
        <dbReference type="PROSITE-ProRule" id="PRU00708"/>
    </source>
</evidence>
<evidence type="ECO:0000256" key="7">
    <source>
        <dbReference type="ARBA" id="ARBA00022679"/>
    </source>
</evidence>
<gene>
    <name evidence="18" type="ORF">BOLC7T43161H</name>
</gene>
<proteinExistence type="inferred from homology"/>
<dbReference type="SUPFAM" id="SSF88697">
    <property type="entry name" value="PUA domain-like"/>
    <property type="match status" value="1"/>
</dbReference>
<organism evidence="18">
    <name type="scientific">Brassica oleracea</name>
    <name type="common">Wild cabbage</name>
    <dbReference type="NCBI Taxonomy" id="3712"/>
    <lineage>
        <taxon>Eukaryota</taxon>
        <taxon>Viridiplantae</taxon>
        <taxon>Streptophyta</taxon>
        <taxon>Embryophyta</taxon>
        <taxon>Tracheophyta</taxon>
        <taxon>Spermatophyta</taxon>
        <taxon>Magnoliopsida</taxon>
        <taxon>eudicotyledons</taxon>
        <taxon>Gunneridae</taxon>
        <taxon>Pentapetalae</taxon>
        <taxon>rosids</taxon>
        <taxon>malvids</taxon>
        <taxon>Brassicales</taxon>
        <taxon>Brassicaceae</taxon>
        <taxon>Brassiceae</taxon>
        <taxon>Brassica</taxon>
    </lineage>
</organism>
<dbReference type="Pfam" id="PF01747">
    <property type="entry name" value="ATP-sulfurylase"/>
    <property type="match status" value="1"/>
</dbReference>
<dbReference type="NCBIfam" id="TIGR00756">
    <property type="entry name" value="PPR"/>
    <property type="match status" value="2"/>
</dbReference>
<dbReference type="InterPro" id="IPR014729">
    <property type="entry name" value="Rossmann-like_a/b/a_fold"/>
</dbReference>
<feature type="repeat" description="PPR" evidence="15">
    <location>
        <begin position="284"/>
        <end position="318"/>
    </location>
</feature>
<keyword evidence="10" id="KW-0547">Nucleotide-binding</keyword>
<comment type="similarity">
    <text evidence="13">Belongs to the sulfate adenylyltransferase family.</text>
</comment>
<dbReference type="GO" id="GO:0005524">
    <property type="term" value="F:ATP binding"/>
    <property type="evidence" value="ECO:0007669"/>
    <property type="project" value="UniProtKB-KW"/>
</dbReference>
<dbReference type="EC" id="2.7.7.4" evidence="4"/>
<evidence type="ECO:0000256" key="10">
    <source>
        <dbReference type="ARBA" id="ARBA00022741"/>
    </source>
</evidence>
<dbReference type="AlphaFoldDB" id="A0A3P6EN48"/>
<dbReference type="FunFam" id="3.10.400.10:FF:000002">
    <property type="entry name" value="ATP sulfurylase 2"/>
    <property type="match status" value="1"/>
</dbReference>
<dbReference type="PANTHER" id="PTHR11055">
    <property type="entry name" value="BIFUNCTIONAL 3'-PHOSPHOADENOSINE 5'-PHOSPHOSULFATE SYNTHASE"/>
    <property type="match status" value="1"/>
</dbReference>
<dbReference type="InterPro" id="IPR002885">
    <property type="entry name" value="PPR_rpt"/>
</dbReference>
<accession>A0A3P6EN48</accession>
<comment type="subunit">
    <text evidence="3">Homotetramer.</text>
</comment>